<proteinExistence type="predicted"/>
<name>J4IBN8_9APHY</name>
<dbReference type="HOGENOM" id="CLU_093552_2_0_1"/>
<reference evidence="1 2" key="1">
    <citation type="journal article" date="2012" name="Appl. Environ. Microbiol.">
        <title>Short-read sequencing for genomic analysis of the brown rot fungus Fibroporia radiculosa.</title>
        <authorList>
            <person name="Tang J.D."/>
            <person name="Perkins A.D."/>
            <person name="Sonstegard T.S."/>
            <person name="Schroeder S.G."/>
            <person name="Burgess S.C."/>
            <person name="Diehl S.V."/>
        </authorList>
    </citation>
    <scope>NUCLEOTIDE SEQUENCE [LARGE SCALE GENOMIC DNA]</scope>
    <source>
        <strain evidence="1 2">TFFH 294</strain>
    </source>
</reference>
<evidence type="ECO:0000313" key="1">
    <source>
        <dbReference type="EMBL" id="CCM04986.1"/>
    </source>
</evidence>
<evidence type="ECO:0000313" key="2">
    <source>
        <dbReference type="Proteomes" id="UP000006352"/>
    </source>
</evidence>
<organism evidence="1 2">
    <name type="scientific">Fibroporia radiculosa</name>
    <dbReference type="NCBI Taxonomy" id="599839"/>
    <lineage>
        <taxon>Eukaryota</taxon>
        <taxon>Fungi</taxon>
        <taxon>Dikarya</taxon>
        <taxon>Basidiomycota</taxon>
        <taxon>Agaricomycotina</taxon>
        <taxon>Agaricomycetes</taxon>
        <taxon>Polyporales</taxon>
        <taxon>Fibroporiaceae</taxon>
        <taxon>Fibroporia</taxon>
    </lineage>
</organism>
<dbReference type="InParanoid" id="J4IBN8"/>
<dbReference type="GeneID" id="24099897"/>
<keyword evidence="2" id="KW-1185">Reference proteome</keyword>
<sequence length="222" mass="24373">MSDPDVSMDSNVSMSDMSMISADDSNVSMVDKDFLTRLAEDSSNTADPLPLSSEALKTAEITEQLLRADRGVRLRALCRALPACPPEWLHNSLIALAQADSSSEAALSAMLLTVKHRPSRRGVPADGDVVPRWDTCGHCRTVYDAGRERLMGECRYHPGALCDDDERIASWSEIYEDSRARRTSSLKLGQLLWTCCGLAGDARGCVVSQHHPKRVSRPQMPT</sequence>
<dbReference type="AlphaFoldDB" id="J4IBN8"/>
<dbReference type="STRING" id="599839.J4IBN8"/>
<dbReference type="Proteomes" id="UP000006352">
    <property type="component" value="Unassembled WGS sequence"/>
</dbReference>
<gene>
    <name evidence="1" type="ORF">FIBRA_07184</name>
</gene>
<protein>
    <submittedName>
        <fullName evidence="1">Uncharacterized protein</fullName>
    </submittedName>
</protein>
<accession>J4IBN8</accession>
<dbReference type="EMBL" id="HE797175">
    <property type="protein sequence ID" value="CCM04986.1"/>
    <property type="molecule type" value="Genomic_DNA"/>
</dbReference>
<dbReference type="RefSeq" id="XP_012184269.1">
    <property type="nucleotide sequence ID" value="XM_012328879.1"/>
</dbReference>